<proteinExistence type="predicted"/>
<evidence type="ECO:0000313" key="3">
    <source>
        <dbReference type="Proteomes" id="UP000077069"/>
    </source>
</evidence>
<dbReference type="AlphaFoldDB" id="A0A177CXL8"/>
<dbReference type="Proteomes" id="UP000077069">
    <property type="component" value="Unassembled WGS sequence"/>
</dbReference>
<evidence type="ECO:0000313" key="2">
    <source>
        <dbReference type="EMBL" id="OAG11577.1"/>
    </source>
</evidence>
<feature type="region of interest" description="Disordered" evidence="1">
    <location>
        <begin position="21"/>
        <end position="75"/>
    </location>
</feature>
<sequence length="75" mass="8262">MPGGSRTTSRLTPQSYLHLPSHYVSAPHSPSHPSSVQPRAEHSRSIRVRHLPSCPRTGSHPHPRGAPVRALLHRV</sequence>
<gene>
    <name evidence="2" type="ORF">CC84DRAFT_1159076</name>
</gene>
<dbReference type="GeneID" id="28760619"/>
<evidence type="ECO:0000256" key="1">
    <source>
        <dbReference type="SAM" id="MobiDB-lite"/>
    </source>
</evidence>
<dbReference type="EMBL" id="KV441548">
    <property type="protein sequence ID" value="OAG11577.1"/>
    <property type="molecule type" value="Genomic_DNA"/>
</dbReference>
<dbReference type="InParanoid" id="A0A177CXL8"/>
<dbReference type="RefSeq" id="XP_018041942.1">
    <property type="nucleotide sequence ID" value="XM_018177133.1"/>
</dbReference>
<feature type="compositionally biased region" description="Low complexity" evidence="1">
    <location>
        <begin position="21"/>
        <end position="35"/>
    </location>
</feature>
<keyword evidence="3" id="KW-1185">Reference proteome</keyword>
<reference evidence="2 3" key="1">
    <citation type="submission" date="2016-05" db="EMBL/GenBank/DDBJ databases">
        <title>Comparative analysis of secretome profiles of manganese(II)-oxidizing ascomycete fungi.</title>
        <authorList>
            <consortium name="DOE Joint Genome Institute"/>
            <person name="Zeiner C.A."/>
            <person name="Purvine S.O."/>
            <person name="Zink E.M."/>
            <person name="Wu S."/>
            <person name="Pasa-Tolic L."/>
            <person name="Chaput D.L."/>
            <person name="Haridas S."/>
            <person name="Grigoriev I.V."/>
            <person name="Santelli C.M."/>
            <person name="Hansel C.M."/>
        </authorList>
    </citation>
    <scope>NUCLEOTIDE SEQUENCE [LARGE SCALE GENOMIC DNA]</scope>
    <source>
        <strain evidence="2 3">AP3s5-JAC2a</strain>
    </source>
</reference>
<accession>A0A177CXL8</accession>
<organism evidence="2 3">
    <name type="scientific">Paraphaeosphaeria sporulosa</name>
    <dbReference type="NCBI Taxonomy" id="1460663"/>
    <lineage>
        <taxon>Eukaryota</taxon>
        <taxon>Fungi</taxon>
        <taxon>Dikarya</taxon>
        <taxon>Ascomycota</taxon>
        <taxon>Pezizomycotina</taxon>
        <taxon>Dothideomycetes</taxon>
        <taxon>Pleosporomycetidae</taxon>
        <taxon>Pleosporales</taxon>
        <taxon>Massarineae</taxon>
        <taxon>Didymosphaeriaceae</taxon>
        <taxon>Paraphaeosphaeria</taxon>
    </lineage>
</organism>
<protein>
    <submittedName>
        <fullName evidence="2">Uncharacterized protein</fullName>
    </submittedName>
</protein>
<name>A0A177CXL8_9PLEO</name>